<dbReference type="KEGG" id="mmai:sS8_0908"/>
<keyword evidence="2" id="KW-1185">Reference proteome</keyword>
<dbReference type="AlphaFoldDB" id="A0A250KMG0"/>
<dbReference type="Proteomes" id="UP000266313">
    <property type="component" value="Chromosome"/>
</dbReference>
<organism evidence="1 2">
    <name type="scientific">Methylocaldum marinum</name>
    <dbReference type="NCBI Taxonomy" id="1432792"/>
    <lineage>
        <taxon>Bacteria</taxon>
        <taxon>Pseudomonadati</taxon>
        <taxon>Pseudomonadota</taxon>
        <taxon>Gammaproteobacteria</taxon>
        <taxon>Methylococcales</taxon>
        <taxon>Methylococcaceae</taxon>
        <taxon>Methylocaldum</taxon>
    </lineage>
</organism>
<dbReference type="InterPro" id="IPR009057">
    <property type="entry name" value="Homeodomain-like_sf"/>
</dbReference>
<reference evidence="1 2" key="1">
    <citation type="submission" date="2016-12" db="EMBL/GenBank/DDBJ databases">
        <title>Genome sequencing of Methylocaldum marinum.</title>
        <authorList>
            <person name="Takeuchi M."/>
            <person name="Kamagata Y."/>
            <person name="Hiraoka S."/>
            <person name="Oshima K."/>
            <person name="Hattori M."/>
            <person name="Iwasaki W."/>
        </authorList>
    </citation>
    <scope>NUCLEOTIDE SEQUENCE [LARGE SCALE GENOMIC DNA]</scope>
    <source>
        <strain evidence="1 2">S8</strain>
    </source>
</reference>
<proteinExistence type="predicted"/>
<dbReference type="SUPFAM" id="SSF46689">
    <property type="entry name" value="Homeodomain-like"/>
    <property type="match status" value="1"/>
</dbReference>
<name>A0A250KMG0_9GAMM</name>
<protein>
    <submittedName>
        <fullName evidence="1">Transposase</fullName>
    </submittedName>
</protein>
<dbReference type="OrthoDB" id="165456at2"/>
<evidence type="ECO:0000313" key="1">
    <source>
        <dbReference type="EMBL" id="BBA32873.1"/>
    </source>
</evidence>
<sequence>MPQTIYRVRLSDAEREHLEQLLRGGTTATRQLTHGRILLKAAEGWPDERITEALTVGRATVERTRRRFVECGLEALRERPRPGQRPKARLIAEACSAALEGRQHWTLQLLADRVVALGLTESCPSAAEKNAAKKRQEKQPYVRYYLPRHSRIGRVGKLFFSVVVFIES</sequence>
<gene>
    <name evidence="1" type="ORF">sS8_0908</name>
</gene>
<accession>A0A250KMG0</accession>
<dbReference type="RefSeq" id="WP_119628575.1">
    <property type="nucleotide sequence ID" value="NZ_AP017928.1"/>
</dbReference>
<dbReference type="EMBL" id="AP017928">
    <property type="protein sequence ID" value="BBA32873.1"/>
    <property type="molecule type" value="Genomic_DNA"/>
</dbReference>
<evidence type="ECO:0000313" key="2">
    <source>
        <dbReference type="Proteomes" id="UP000266313"/>
    </source>
</evidence>
<dbReference type="Pfam" id="PF13565">
    <property type="entry name" value="HTH_32"/>
    <property type="match status" value="1"/>
</dbReference>